<protein>
    <submittedName>
        <fullName evidence="2">Uncharacterized protein</fullName>
    </submittedName>
</protein>
<evidence type="ECO:0000313" key="2">
    <source>
        <dbReference type="EMBL" id="MBC3860477.1"/>
    </source>
</evidence>
<keyword evidence="3" id="KW-1185">Reference proteome</keyword>
<dbReference type="EMBL" id="JACOFV010000001">
    <property type="protein sequence ID" value="MBC3860477.1"/>
    <property type="molecule type" value="Genomic_DNA"/>
</dbReference>
<keyword evidence="1" id="KW-0472">Membrane</keyword>
<dbReference type="AlphaFoldDB" id="A0A923HF67"/>
<keyword evidence="1" id="KW-1133">Transmembrane helix</keyword>
<feature type="transmembrane region" description="Helical" evidence="1">
    <location>
        <begin position="20"/>
        <end position="37"/>
    </location>
</feature>
<dbReference type="RefSeq" id="WP_186910428.1">
    <property type="nucleotide sequence ID" value="NZ_JACOFV010000001.1"/>
</dbReference>
<comment type="caution">
    <text evidence="2">The sequence shown here is derived from an EMBL/GenBank/DDBJ whole genome shotgun (WGS) entry which is preliminary data.</text>
</comment>
<organism evidence="2 3">
    <name type="scientific">Undibacterium jejuense</name>
    <dbReference type="NCBI Taxonomy" id="1344949"/>
    <lineage>
        <taxon>Bacteria</taxon>
        <taxon>Pseudomonadati</taxon>
        <taxon>Pseudomonadota</taxon>
        <taxon>Betaproteobacteria</taxon>
        <taxon>Burkholderiales</taxon>
        <taxon>Oxalobacteraceae</taxon>
        <taxon>Undibacterium</taxon>
    </lineage>
</organism>
<keyword evidence="1" id="KW-0812">Transmembrane</keyword>
<gene>
    <name evidence="2" type="ORF">H8K32_00045</name>
</gene>
<reference evidence="2" key="1">
    <citation type="submission" date="2020-08" db="EMBL/GenBank/DDBJ databases">
        <title>Novel species isolated from subtropical streams in China.</title>
        <authorList>
            <person name="Lu H."/>
        </authorList>
    </citation>
    <scope>NUCLEOTIDE SEQUENCE</scope>
    <source>
        <strain evidence="2">KACC 12607</strain>
    </source>
</reference>
<proteinExistence type="predicted"/>
<name>A0A923HF67_9BURK</name>
<evidence type="ECO:0000313" key="3">
    <source>
        <dbReference type="Proteomes" id="UP000634011"/>
    </source>
</evidence>
<evidence type="ECO:0000256" key="1">
    <source>
        <dbReference type="SAM" id="Phobius"/>
    </source>
</evidence>
<feature type="transmembrane region" description="Helical" evidence="1">
    <location>
        <begin position="72"/>
        <end position="92"/>
    </location>
</feature>
<dbReference type="Proteomes" id="UP000634011">
    <property type="component" value="Unassembled WGS sequence"/>
</dbReference>
<accession>A0A923HF67</accession>
<sequence length="93" mass="10168">MEKLLALLAKIPADKQGHALMGVVIYLIASIALLQFVPVTLVAPQALMVVVAVGVFKEVYDAYHPEKHTCDFWDFIATTSGGLLVFIAVHLYL</sequence>